<dbReference type="SMART" id="SM00179">
    <property type="entry name" value="EGF_CA"/>
    <property type="match status" value="2"/>
</dbReference>
<dbReference type="GeneTree" id="ENSGT00390000013892"/>
<dbReference type="CDD" id="cd00033">
    <property type="entry name" value="CCP"/>
    <property type="match status" value="2"/>
</dbReference>
<dbReference type="GO" id="GO:0005509">
    <property type="term" value="F:calcium ion binding"/>
    <property type="evidence" value="ECO:0007669"/>
    <property type="project" value="InterPro"/>
</dbReference>
<protein>
    <submittedName>
        <fullName evidence="14">Sushi domain containing 1</fullName>
    </submittedName>
</protein>
<reference evidence="14" key="1">
    <citation type="submission" date="2025-08" db="UniProtKB">
        <authorList>
            <consortium name="Ensembl"/>
        </authorList>
    </citation>
    <scope>IDENTIFICATION</scope>
</reference>
<evidence type="ECO:0000256" key="7">
    <source>
        <dbReference type="ARBA" id="ARBA00023136"/>
    </source>
</evidence>
<dbReference type="CDD" id="cd00054">
    <property type="entry name" value="EGF_CA"/>
    <property type="match status" value="2"/>
</dbReference>
<dbReference type="GO" id="GO:0016020">
    <property type="term" value="C:membrane"/>
    <property type="evidence" value="ECO:0007669"/>
    <property type="project" value="UniProtKB-SubCell"/>
</dbReference>
<evidence type="ECO:0000256" key="3">
    <source>
        <dbReference type="ARBA" id="ARBA00022692"/>
    </source>
</evidence>
<feature type="domain" description="EGF-like" evidence="12">
    <location>
        <begin position="27"/>
        <end position="66"/>
    </location>
</feature>
<feature type="domain" description="EGF-like" evidence="12">
    <location>
        <begin position="67"/>
        <end position="106"/>
    </location>
</feature>
<dbReference type="InterPro" id="IPR000436">
    <property type="entry name" value="Sushi_SCR_CCP_dom"/>
</dbReference>
<keyword evidence="7" id="KW-0472">Membrane</keyword>
<evidence type="ECO:0000256" key="9">
    <source>
        <dbReference type="ARBA" id="ARBA00023180"/>
    </source>
</evidence>
<evidence type="ECO:0000256" key="1">
    <source>
        <dbReference type="ARBA" id="ARBA00004479"/>
    </source>
</evidence>
<feature type="domain" description="Sushi" evidence="13">
    <location>
        <begin position="171"/>
        <end position="230"/>
    </location>
</feature>
<comment type="caution">
    <text evidence="10">Lacks conserved residue(s) required for the propagation of feature annotation.</text>
</comment>
<keyword evidence="4" id="KW-0732">Signal</keyword>
<dbReference type="PROSITE" id="PS00010">
    <property type="entry name" value="ASX_HYDROXYL"/>
    <property type="match status" value="2"/>
</dbReference>
<dbReference type="PANTHER" id="PTHR24051:SF5">
    <property type="entry name" value="SUSHI DOMAIN-CONTAINING PROTEIN 1"/>
    <property type="match status" value="1"/>
</dbReference>
<evidence type="ECO:0000313" key="15">
    <source>
        <dbReference type="Proteomes" id="UP000265000"/>
    </source>
</evidence>
<keyword evidence="9" id="KW-0325">Glycoprotein</keyword>
<dbReference type="Pfam" id="PF23144">
    <property type="entry name" value="Fn3_PTPRU"/>
    <property type="match status" value="1"/>
</dbReference>
<keyword evidence="15" id="KW-1185">Reference proteome</keyword>
<proteinExistence type="predicted"/>
<evidence type="ECO:0000256" key="10">
    <source>
        <dbReference type="PROSITE-ProRule" id="PRU00076"/>
    </source>
</evidence>
<dbReference type="PROSITE" id="PS01186">
    <property type="entry name" value="EGF_2"/>
    <property type="match status" value="1"/>
</dbReference>
<dbReference type="Ensembl" id="ENSFHET00000007918.1">
    <property type="protein sequence ID" value="ENSFHEP00000024389.1"/>
    <property type="gene ID" value="ENSFHEG00000005960.1"/>
</dbReference>
<organism evidence="14 15">
    <name type="scientific">Fundulus heteroclitus</name>
    <name type="common">Killifish</name>
    <name type="synonym">Mummichog</name>
    <dbReference type="NCBI Taxonomy" id="8078"/>
    <lineage>
        <taxon>Eukaryota</taxon>
        <taxon>Metazoa</taxon>
        <taxon>Chordata</taxon>
        <taxon>Craniata</taxon>
        <taxon>Vertebrata</taxon>
        <taxon>Euteleostomi</taxon>
        <taxon>Actinopterygii</taxon>
        <taxon>Neopterygii</taxon>
        <taxon>Teleostei</taxon>
        <taxon>Neoteleostei</taxon>
        <taxon>Acanthomorphata</taxon>
        <taxon>Ovalentaria</taxon>
        <taxon>Atherinomorphae</taxon>
        <taxon>Cyprinodontiformes</taxon>
        <taxon>Fundulidae</taxon>
        <taxon>Fundulus</taxon>
    </lineage>
</organism>
<dbReference type="InterPro" id="IPR057598">
    <property type="entry name" value="Fn3_PTPRU"/>
</dbReference>
<dbReference type="InterPro" id="IPR049883">
    <property type="entry name" value="NOTCH1_EGF-like"/>
</dbReference>
<dbReference type="PROSITE" id="PS50923">
    <property type="entry name" value="SUSHI"/>
    <property type="match status" value="1"/>
</dbReference>
<keyword evidence="5" id="KW-0677">Repeat</keyword>
<evidence type="ECO:0000256" key="8">
    <source>
        <dbReference type="ARBA" id="ARBA00023157"/>
    </source>
</evidence>
<evidence type="ECO:0000256" key="11">
    <source>
        <dbReference type="PROSITE-ProRule" id="PRU00302"/>
    </source>
</evidence>
<keyword evidence="3" id="KW-0812">Transmembrane</keyword>
<evidence type="ECO:0000256" key="5">
    <source>
        <dbReference type="ARBA" id="ARBA00022737"/>
    </source>
</evidence>
<dbReference type="SUPFAM" id="SSF57535">
    <property type="entry name" value="Complement control module/SCR domain"/>
    <property type="match status" value="2"/>
</dbReference>
<reference evidence="14" key="2">
    <citation type="submission" date="2025-09" db="UniProtKB">
        <authorList>
            <consortium name="Ensembl"/>
        </authorList>
    </citation>
    <scope>IDENTIFICATION</scope>
</reference>
<dbReference type="Pfam" id="PF00084">
    <property type="entry name" value="Sushi"/>
    <property type="match status" value="2"/>
</dbReference>
<dbReference type="InterPro" id="IPR035976">
    <property type="entry name" value="Sushi/SCR/CCP_sf"/>
</dbReference>
<keyword evidence="8 10" id="KW-1015">Disulfide bond</keyword>
<dbReference type="Proteomes" id="UP000265000">
    <property type="component" value="Unplaced"/>
</dbReference>
<dbReference type="InterPro" id="IPR001881">
    <property type="entry name" value="EGF-like_Ca-bd_dom"/>
</dbReference>
<name>A0A3Q2QCS1_FUNHE</name>
<dbReference type="InterPro" id="IPR000742">
    <property type="entry name" value="EGF"/>
</dbReference>
<dbReference type="PROSITE" id="PS01187">
    <property type="entry name" value="EGF_CA"/>
    <property type="match status" value="2"/>
</dbReference>
<dbReference type="InterPro" id="IPR018097">
    <property type="entry name" value="EGF_Ca-bd_CS"/>
</dbReference>
<dbReference type="Gene3D" id="2.10.70.10">
    <property type="entry name" value="Complement Module, domain 1"/>
    <property type="match status" value="2"/>
</dbReference>
<dbReference type="SUPFAM" id="SSF57196">
    <property type="entry name" value="EGF/Laminin"/>
    <property type="match status" value="2"/>
</dbReference>
<accession>A0A3Q2QCS1</accession>
<dbReference type="Gene3D" id="2.10.25.10">
    <property type="entry name" value="Laminin"/>
    <property type="match status" value="2"/>
</dbReference>
<evidence type="ECO:0000259" key="12">
    <source>
        <dbReference type="PROSITE" id="PS50026"/>
    </source>
</evidence>
<dbReference type="AlphaFoldDB" id="A0A3Q2QCS1"/>
<sequence length="627" mass="68798">GGRGNYFTALNDRKTPVRTLLAWSQAARDVCATCHTNATCEDKLDGSGKVCNCNHGFVGNGINFCQDKNECQIGTIKICGQHTTCHNTYGSYYCTCLSGYSPSNNMAVFIPNDGTHCQDIDECGITGICGEGGRCRNLEGSFDCSCQVGYRVHNGAEPFHPQRDGASCEEILCGEPPVVPHTAQVWNSSVTPGSTATYYCKTGFYHQEGSNVSVCAGNGYWTVPGILCKEIGCGEPTPIPHALLWDGSSAPGSVAKCECLDGFYQESGNNLSTCSQSGLWGEVSVKYVEFVATEETACDSLSIPNGFQRSAATSTAGHIGVFLPDVCCQWCNSDLPWVLCGMNHAVSEVLKSQNDILFKLIRSRCKLLNAIISIFLCETEIKPPIDRLKLHNGNCLKWKAEKYEEDTEVIYLGSRDYQRSFLDKGWRFLRSKDDWLRICLNLLPLTNYSISITAVTARFTATITASTSLTVPPAPAVYYAEFETPVPTLRLQRSPNTLDPISFYQIFVLPVEEILMFDCSSPASLDPSAKTQSLTEYMTAQLVVQNLATEVNFTVGDGSLYGGFYNAPLESGNTYFIVLRVVSQWKKVSRNCYKIIKVRLCSGMFSRPKLTVSFSRCPEVAVSFGLK</sequence>
<dbReference type="SMART" id="SM00181">
    <property type="entry name" value="EGF"/>
    <property type="match status" value="3"/>
</dbReference>
<feature type="domain" description="EGF-like" evidence="12">
    <location>
        <begin position="119"/>
        <end position="156"/>
    </location>
</feature>
<keyword evidence="11" id="KW-0768">Sushi</keyword>
<dbReference type="InterPro" id="IPR051622">
    <property type="entry name" value="R-tyr_protein_phosphatases"/>
</dbReference>
<dbReference type="SMART" id="SM00032">
    <property type="entry name" value="CCP"/>
    <property type="match status" value="2"/>
</dbReference>
<evidence type="ECO:0000256" key="4">
    <source>
        <dbReference type="ARBA" id="ARBA00022729"/>
    </source>
</evidence>
<comment type="subcellular location">
    <subcellularLocation>
        <location evidence="1">Membrane</location>
        <topology evidence="1">Single-pass type I membrane protein</topology>
    </subcellularLocation>
</comment>
<dbReference type="PANTHER" id="PTHR24051">
    <property type="entry name" value="SUSHI DOMAIN-CONTAINING PROTEIN 1"/>
    <property type="match status" value="1"/>
</dbReference>
<dbReference type="PROSITE" id="PS50026">
    <property type="entry name" value="EGF_3"/>
    <property type="match status" value="3"/>
</dbReference>
<evidence type="ECO:0000256" key="6">
    <source>
        <dbReference type="ARBA" id="ARBA00022989"/>
    </source>
</evidence>
<evidence type="ECO:0000313" key="14">
    <source>
        <dbReference type="Ensembl" id="ENSFHEP00000024389.1"/>
    </source>
</evidence>
<keyword evidence="6" id="KW-1133">Transmembrane helix</keyword>
<evidence type="ECO:0000259" key="13">
    <source>
        <dbReference type="PROSITE" id="PS50923"/>
    </source>
</evidence>
<dbReference type="InterPro" id="IPR000152">
    <property type="entry name" value="EGF-type_Asp/Asn_hydroxyl_site"/>
</dbReference>
<keyword evidence="2 10" id="KW-0245">EGF-like domain</keyword>
<evidence type="ECO:0000256" key="2">
    <source>
        <dbReference type="ARBA" id="ARBA00022536"/>
    </source>
</evidence>
<feature type="disulfide bond" evidence="10">
    <location>
        <begin position="34"/>
        <end position="51"/>
    </location>
</feature>
<dbReference type="Pfam" id="PF07645">
    <property type="entry name" value="EGF_CA"/>
    <property type="match status" value="2"/>
</dbReference>